<sequence>MRTAGSIFNDIIDKNFDKKVQRTKERPIASGKVSVLEAFIYIVLLCLIALLILLQFNWLTIVLGTSSMILVFTYPFMKRITYWPQLFLGLTFNWGIIMGWTAMTNNISIEPIILYFSAIFWTLGYDTIYGLQDIRDDEIIGVKSTSVKFKNNVKVFVGTCYSLFV</sequence>
<dbReference type="InterPro" id="IPR000537">
    <property type="entry name" value="UbiA_prenyltransferase"/>
</dbReference>
<dbReference type="InterPro" id="IPR039653">
    <property type="entry name" value="Prenyltransferase"/>
</dbReference>
<feature type="transmembrane region" description="Helical" evidence="8">
    <location>
        <begin position="112"/>
        <end position="131"/>
    </location>
</feature>
<comment type="similarity">
    <text evidence="3">Belongs to the UbiA prenyltransferase family.</text>
</comment>
<evidence type="ECO:0000256" key="1">
    <source>
        <dbReference type="ARBA" id="ARBA00001946"/>
    </source>
</evidence>
<keyword evidence="6 8" id="KW-1133">Transmembrane helix</keyword>
<keyword evidence="5 8" id="KW-0812">Transmembrane</keyword>
<evidence type="ECO:0000256" key="2">
    <source>
        <dbReference type="ARBA" id="ARBA00004141"/>
    </source>
</evidence>
<dbReference type="Gene3D" id="1.20.120.1780">
    <property type="entry name" value="UbiA prenyltransferase"/>
    <property type="match status" value="1"/>
</dbReference>
<dbReference type="Pfam" id="PF01040">
    <property type="entry name" value="UbiA"/>
    <property type="match status" value="1"/>
</dbReference>
<feature type="non-terminal residue" evidence="9">
    <location>
        <position position="165"/>
    </location>
</feature>
<dbReference type="GO" id="GO:0006744">
    <property type="term" value="P:ubiquinone biosynthetic process"/>
    <property type="evidence" value="ECO:0007669"/>
    <property type="project" value="TreeGrafter"/>
</dbReference>
<name>A0A382NC27_9ZZZZ</name>
<feature type="transmembrane region" description="Helical" evidence="8">
    <location>
        <begin position="58"/>
        <end position="76"/>
    </location>
</feature>
<feature type="transmembrane region" description="Helical" evidence="8">
    <location>
        <begin position="33"/>
        <end position="52"/>
    </location>
</feature>
<keyword evidence="7 8" id="KW-0472">Membrane</keyword>
<evidence type="ECO:0000256" key="8">
    <source>
        <dbReference type="SAM" id="Phobius"/>
    </source>
</evidence>
<evidence type="ECO:0000313" key="9">
    <source>
        <dbReference type="EMBL" id="SVC58764.1"/>
    </source>
</evidence>
<keyword evidence="4" id="KW-0808">Transferase</keyword>
<organism evidence="9">
    <name type="scientific">marine metagenome</name>
    <dbReference type="NCBI Taxonomy" id="408172"/>
    <lineage>
        <taxon>unclassified sequences</taxon>
        <taxon>metagenomes</taxon>
        <taxon>ecological metagenomes</taxon>
    </lineage>
</organism>
<dbReference type="PANTHER" id="PTHR11048:SF28">
    <property type="entry name" value="4-HYDROXYBENZOATE POLYPRENYLTRANSFERASE, MITOCHONDRIAL"/>
    <property type="match status" value="1"/>
</dbReference>
<dbReference type="CDD" id="cd13959">
    <property type="entry name" value="PT_UbiA_COQ2"/>
    <property type="match status" value="1"/>
</dbReference>
<dbReference type="FunFam" id="1.10.357.140:FF:000008">
    <property type="entry name" value="4-hydroxybenzoate octaprenyltransferase"/>
    <property type="match status" value="1"/>
</dbReference>
<dbReference type="InterPro" id="IPR030470">
    <property type="entry name" value="UbiA_prenylTrfase_CS"/>
</dbReference>
<evidence type="ECO:0000256" key="4">
    <source>
        <dbReference type="ARBA" id="ARBA00022679"/>
    </source>
</evidence>
<protein>
    <recommendedName>
        <fullName evidence="10">4-hydroxybenzoate polyprenyltransferase</fullName>
    </recommendedName>
</protein>
<evidence type="ECO:0000256" key="5">
    <source>
        <dbReference type="ARBA" id="ARBA00022692"/>
    </source>
</evidence>
<dbReference type="Gene3D" id="1.10.357.140">
    <property type="entry name" value="UbiA prenyltransferase"/>
    <property type="match status" value="1"/>
</dbReference>
<feature type="transmembrane region" description="Helical" evidence="8">
    <location>
        <begin position="83"/>
        <end position="100"/>
    </location>
</feature>
<evidence type="ECO:0000256" key="7">
    <source>
        <dbReference type="ARBA" id="ARBA00023136"/>
    </source>
</evidence>
<comment type="subcellular location">
    <subcellularLocation>
        <location evidence="2">Membrane</location>
        <topology evidence="2">Multi-pass membrane protein</topology>
    </subcellularLocation>
</comment>
<comment type="cofactor">
    <cofactor evidence="1">
        <name>Mg(2+)</name>
        <dbReference type="ChEBI" id="CHEBI:18420"/>
    </cofactor>
</comment>
<dbReference type="PROSITE" id="PS00943">
    <property type="entry name" value="UBIA"/>
    <property type="match status" value="1"/>
</dbReference>
<proteinExistence type="inferred from homology"/>
<dbReference type="EMBL" id="UINC01099466">
    <property type="protein sequence ID" value="SVC58764.1"/>
    <property type="molecule type" value="Genomic_DNA"/>
</dbReference>
<dbReference type="GO" id="GO:0005886">
    <property type="term" value="C:plasma membrane"/>
    <property type="evidence" value="ECO:0007669"/>
    <property type="project" value="TreeGrafter"/>
</dbReference>
<dbReference type="InterPro" id="IPR044878">
    <property type="entry name" value="UbiA_sf"/>
</dbReference>
<gene>
    <name evidence="9" type="ORF">METZ01_LOCUS311618</name>
</gene>
<evidence type="ECO:0008006" key="10">
    <source>
        <dbReference type="Google" id="ProtNLM"/>
    </source>
</evidence>
<evidence type="ECO:0000256" key="3">
    <source>
        <dbReference type="ARBA" id="ARBA00005985"/>
    </source>
</evidence>
<dbReference type="GO" id="GO:0016765">
    <property type="term" value="F:transferase activity, transferring alkyl or aryl (other than methyl) groups"/>
    <property type="evidence" value="ECO:0007669"/>
    <property type="project" value="InterPro"/>
</dbReference>
<reference evidence="9" key="1">
    <citation type="submission" date="2018-05" db="EMBL/GenBank/DDBJ databases">
        <authorList>
            <person name="Lanie J.A."/>
            <person name="Ng W.-L."/>
            <person name="Kazmierczak K.M."/>
            <person name="Andrzejewski T.M."/>
            <person name="Davidsen T.M."/>
            <person name="Wayne K.J."/>
            <person name="Tettelin H."/>
            <person name="Glass J.I."/>
            <person name="Rusch D."/>
            <person name="Podicherti R."/>
            <person name="Tsui H.-C.T."/>
            <person name="Winkler M.E."/>
        </authorList>
    </citation>
    <scope>NUCLEOTIDE SEQUENCE</scope>
</reference>
<evidence type="ECO:0000256" key="6">
    <source>
        <dbReference type="ARBA" id="ARBA00022989"/>
    </source>
</evidence>
<dbReference type="PANTHER" id="PTHR11048">
    <property type="entry name" value="PRENYLTRANSFERASES"/>
    <property type="match status" value="1"/>
</dbReference>
<accession>A0A382NC27</accession>
<dbReference type="AlphaFoldDB" id="A0A382NC27"/>